<dbReference type="Gene3D" id="3.80.10.10">
    <property type="entry name" value="Ribonuclease Inhibitor"/>
    <property type="match status" value="1"/>
</dbReference>
<reference evidence="2" key="1">
    <citation type="submission" date="2021-02" db="EMBL/GenBank/DDBJ databases">
        <authorList>
            <person name="Nowell W R."/>
        </authorList>
    </citation>
    <scope>NUCLEOTIDE SEQUENCE</scope>
</reference>
<dbReference type="EMBL" id="CAJNOM010000062">
    <property type="protein sequence ID" value="CAF0957241.1"/>
    <property type="molecule type" value="Genomic_DNA"/>
</dbReference>
<dbReference type="EMBL" id="CAJNOI010000056">
    <property type="protein sequence ID" value="CAF0962280.1"/>
    <property type="molecule type" value="Genomic_DNA"/>
</dbReference>
<gene>
    <name evidence="3" type="ORF">BJG266_LOCUS13818</name>
    <name evidence="2" type="ORF">QVE165_LOCUS12555</name>
</gene>
<name>A0A814DLM8_9BILA</name>
<evidence type="ECO:0000313" key="3">
    <source>
        <dbReference type="EMBL" id="CAF0962280.1"/>
    </source>
</evidence>
<feature type="domain" description="F-box" evidence="1">
    <location>
        <begin position="37"/>
        <end position="84"/>
    </location>
</feature>
<dbReference type="Proteomes" id="UP000663877">
    <property type="component" value="Unassembled WGS sequence"/>
</dbReference>
<evidence type="ECO:0000313" key="4">
    <source>
        <dbReference type="Proteomes" id="UP000663832"/>
    </source>
</evidence>
<dbReference type="SUPFAM" id="SSF52047">
    <property type="entry name" value="RNI-like"/>
    <property type="match status" value="1"/>
</dbReference>
<evidence type="ECO:0000259" key="1">
    <source>
        <dbReference type="PROSITE" id="PS50181"/>
    </source>
</evidence>
<dbReference type="InterPro" id="IPR032675">
    <property type="entry name" value="LRR_dom_sf"/>
</dbReference>
<dbReference type="AlphaFoldDB" id="A0A814DLM8"/>
<accession>A0A814DLM8</accession>
<dbReference type="PROSITE" id="PS50181">
    <property type="entry name" value="FBOX"/>
    <property type="match status" value="1"/>
</dbReference>
<keyword evidence="4" id="KW-1185">Reference proteome</keyword>
<dbReference type="OrthoDB" id="10054833at2759"/>
<sequence length="526" mass="62119">MEQTKRQRRTNSIVKKKKKLEGKITTLHSNSSTRTFITRFEDLPNEIIYEIFDILDFCSAYEIFSNLNRRFHQILVLSTLSIKMHISLISKPTFQRHYKQIIMPNKHRINSLCLSNPFIVDLFFPSSQIISKFRRLETLIIDTTTTTKLANLLKQLTKLPNLSSLTIIHRHCLYNINDLYLQIFRLPALKYCKLLLSENSNYGSLPMSVNETSPIEHLVIKNKFCLNELNALLSYVPKLRYLALNHLYSLPDEQTKSFSSSLNDLTHISIKNSRILFNELELLAKHFFHRLQIFHISTYFDVSFLNANHWERLILSYMPNLIVFDFMHTNSLNDTTQLKYEDLIQQFQSSFWFERQWLFTYTFYWKRAERHVIFNSSRPYRKSYVLYSEFSKQIDLYQQENNLDSVERICIQDEQGMINCVNHFSNVTELTLFCNLSQSQDSLSTHFNLIFPTKQLTKLVITVTSIPFMLIIKALSLLPNIHTLMLTYESFFEKISPSIKQCDLFQLIEDSDRITEIACQLFNEIG</sequence>
<comment type="caution">
    <text evidence="2">The sequence shown here is derived from an EMBL/GenBank/DDBJ whole genome shotgun (WGS) entry which is preliminary data.</text>
</comment>
<organism evidence="2 4">
    <name type="scientific">Adineta steineri</name>
    <dbReference type="NCBI Taxonomy" id="433720"/>
    <lineage>
        <taxon>Eukaryota</taxon>
        <taxon>Metazoa</taxon>
        <taxon>Spiralia</taxon>
        <taxon>Gnathifera</taxon>
        <taxon>Rotifera</taxon>
        <taxon>Eurotatoria</taxon>
        <taxon>Bdelloidea</taxon>
        <taxon>Adinetida</taxon>
        <taxon>Adinetidae</taxon>
        <taxon>Adineta</taxon>
    </lineage>
</organism>
<dbReference type="Pfam" id="PF00646">
    <property type="entry name" value="F-box"/>
    <property type="match status" value="1"/>
</dbReference>
<proteinExistence type="predicted"/>
<dbReference type="Proteomes" id="UP000663832">
    <property type="component" value="Unassembled WGS sequence"/>
</dbReference>
<dbReference type="InterPro" id="IPR001810">
    <property type="entry name" value="F-box_dom"/>
</dbReference>
<protein>
    <recommendedName>
        <fullName evidence="1">F-box domain-containing protein</fullName>
    </recommendedName>
</protein>
<evidence type="ECO:0000313" key="2">
    <source>
        <dbReference type="EMBL" id="CAF0957241.1"/>
    </source>
</evidence>